<proteinExistence type="predicted"/>
<dbReference type="Pfam" id="PF01590">
    <property type="entry name" value="GAF"/>
    <property type="match status" value="1"/>
</dbReference>
<feature type="domain" description="GAF" evidence="2">
    <location>
        <begin position="91"/>
        <end position="202"/>
    </location>
</feature>
<accession>A0ABX8EKU9</accession>
<feature type="region of interest" description="Disordered" evidence="1">
    <location>
        <begin position="1"/>
        <end position="26"/>
    </location>
</feature>
<name>A0ABX8EKU9_9ACTN</name>
<dbReference type="EMBL" id="CP075371">
    <property type="protein sequence ID" value="QVT80480.1"/>
    <property type="molecule type" value="Genomic_DNA"/>
</dbReference>
<feature type="compositionally biased region" description="Low complexity" evidence="1">
    <location>
        <begin position="1"/>
        <end position="25"/>
    </location>
</feature>
<evidence type="ECO:0000313" key="3">
    <source>
        <dbReference type="EMBL" id="QVT80480.1"/>
    </source>
</evidence>
<protein>
    <submittedName>
        <fullName evidence="3">Acetoin dehydrogenase operon transcriptional activator AcoR</fullName>
    </submittedName>
</protein>
<organism evidence="3 4">
    <name type="scientific">Nocardioides aquaticus</name>
    <dbReference type="NCBI Taxonomy" id="160826"/>
    <lineage>
        <taxon>Bacteria</taxon>
        <taxon>Bacillati</taxon>
        <taxon>Actinomycetota</taxon>
        <taxon>Actinomycetes</taxon>
        <taxon>Propionibacteriales</taxon>
        <taxon>Nocardioidaceae</taxon>
        <taxon>Nocardioides</taxon>
    </lineage>
</organism>
<evidence type="ECO:0000259" key="2">
    <source>
        <dbReference type="Pfam" id="PF01590"/>
    </source>
</evidence>
<gene>
    <name evidence="3" type="primary">acoR_5</name>
    <name evidence="3" type="ORF">ENKNEFLB_02879</name>
</gene>
<keyword evidence="4" id="KW-1185">Reference proteome</keyword>
<dbReference type="InterPro" id="IPR003018">
    <property type="entry name" value="GAF"/>
</dbReference>
<sequence length="412" mass="43156">MREASLSGVAPGASAPGGSAPGAGPRTEIAASWRRTAARGLDPGADPQVALLTESELERRRADSALAPLVPQLLASLVSVVDAGQMVVVADTDGRVLWRHGKAGVRREADHLGFVGGSAWTEGNVGTNAIGTALVLGEPVHIQGAEHYLDSHTRWGCAAAPLLDPWTGRTLGVVDISGPSRSLHPAELAIVQMAARLAVLEIRDQHAARHERLRSVAAPMIARMDGHALVVDRSGHVVAASGTTPPTRISLPDAMSVGTIWLPDLGVATAEVLPGGWLLRLQDHDGGEPATDLVVDLSGRTPQLRVTGPSGSWQQALTPRHAEILVSLLRAEHGRTPAELAADLFADTTRIVTVRAEMSRLRKVLGALLEGRPYRLADGVRALLMLPEDPTTVLPGSSAPVVVALAQEHPGS</sequence>
<dbReference type="Proteomes" id="UP000679307">
    <property type="component" value="Chromosome"/>
</dbReference>
<evidence type="ECO:0000313" key="4">
    <source>
        <dbReference type="Proteomes" id="UP000679307"/>
    </source>
</evidence>
<evidence type="ECO:0000256" key="1">
    <source>
        <dbReference type="SAM" id="MobiDB-lite"/>
    </source>
</evidence>
<reference evidence="3 4" key="1">
    <citation type="submission" date="2021-05" db="EMBL/GenBank/DDBJ databases">
        <title>Complete genome of Nocardioides aquaticus KCTC 9944T isolated from meromictic and hypersaline Ekho Lake, Antarctica.</title>
        <authorList>
            <person name="Hwang K."/>
            <person name="Kim K.M."/>
            <person name="Choe H."/>
        </authorList>
    </citation>
    <scope>NUCLEOTIDE SEQUENCE [LARGE SCALE GENOMIC DNA]</scope>
    <source>
        <strain evidence="3 4">KCTC 9944</strain>
    </source>
</reference>